<dbReference type="eggNOG" id="COG5316">
    <property type="taxonomic scope" value="Bacteria"/>
</dbReference>
<dbReference type="HOGENOM" id="CLU_039933_0_0_5"/>
<dbReference type="Proteomes" id="UP000002586">
    <property type="component" value="Chromosome"/>
</dbReference>
<dbReference type="Pfam" id="PF13598">
    <property type="entry name" value="DUF4139"/>
    <property type="match status" value="1"/>
</dbReference>
<dbReference type="PANTHER" id="PTHR38075">
    <property type="entry name" value="DUF4139 DOMAIN-CONTAINING PROTEIN"/>
    <property type="match status" value="1"/>
</dbReference>
<protein>
    <recommendedName>
        <fullName evidence="1">DUF4139 domain-containing protein</fullName>
    </recommendedName>
</protein>
<proteinExistence type="predicted"/>
<evidence type="ECO:0000313" key="3">
    <source>
        <dbReference type="Proteomes" id="UP000002586"/>
    </source>
</evidence>
<name>A0L8X7_MAGMM</name>
<reference evidence="3" key="1">
    <citation type="journal article" date="2009" name="Appl. Environ. Microbiol.">
        <title>Complete genome sequence of the chemolithoautotrophic marine magnetotactic coccus strain MC-1.</title>
        <authorList>
            <person name="Schubbe S."/>
            <person name="Williams T.J."/>
            <person name="Xie G."/>
            <person name="Kiss H.E."/>
            <person name="Brettin T.S."/>
            <person name="Martinez D."/>
            <person name="Ross C.A."/>
            <person name="Schuler D."/>
            <person name="Cox B.L."/>
            <person name="Nealson K.H."/>
            <person name="Bazylinski D.A."/>
        </authorList>
    </citation>
    <scope>NUCLEOTIDE SEQUENCE [LARGE SCALE GENOMIC DNA]</scope>
    <source>
        <strain evidence="3">ATCC BAA-1437 / JCM 17883 / MC-1</strain>
    </source>
</reference>
<dbReference type="KEGG" id="mgm:Mmc1_1912"/>
<dbReference type="EMBL" id="CP000471">
    <property type="protein sequence ID" value="ABK44420.1"/>
    <property type="molecule type" value="Genomic_DNA"/>
</dbReference>
<reference evidence="2 3" key="2">
    <citation type="journal article" date="2012" name="Int. J. Syst. Evol. Microbiol.">
        <title>Magnetococcus marinus gen. nov., sp. nov., a marine, magnetotactic bacterium that represents a novel lineage (Magnetococcaceae fam. nov.; Magnetococcales ord. nov.) at the base of the Alphaproteobacteria.</title>
        <authorList>
            <person name="Bazylinski D.A."/>
            <person name="Williams T.J."/>
            <person name="Lefevre C.T."/>
            <person name="Berg R.J."/>
            <person name="Zhang C.L."/>
            <person name="Bowser S.S."/>
            <person name="Dean A.J."/>
            <person name="Beveridge T.J."/>
        </authorList>
    </citation>
    <scope>NUCLEOTIDE SEQUENCE [LARGE SCALE GENOMIC DNA]</scope>
    <source>
        <strain evidence="3">ATCC BAA-1437 / JCM 17883 / MC-1</strain>
    </source>
</reference>
<dbReference type="PANTHER" id="PTHR38075:SF1">
    <property type="entry name" value="DUF4139 DOMAIN-CONTAINING PROTEIN"/>
    <property type="match status" value="1"/>
</dbReference>
<dbReference type="AlphaFoldDB" id="A0L8X7"/>
<evidence type="ECO:0000259" key="1">
    <source>
        <dbReference type="Pfam" id="PF13598"/>
    </source>
</evidence>
<feature type="domain" description="DUF4139" evidence="1">
    <location>
        <begin position="189"/>
        <end position="477"/>
    </location>
</feature>
<organism evidence="2 3">
    <name type="scientific">Magnetococcus marinus (strain ATCC BAA-1437 / JCM 17883 / MC-1)</name>
    <dbReference type="NCBI Taxonomy" id="156889"/>
    <lineage>
        <taxon>Bacteria</taxon>
        <taxon>Pseudomonadati</taxon>
        <taxon>Pseudomonadota</taxon>
        <taxon>Magnetococcia</taxon>
        <taxon>Magnetococcales</taxon>
        <taxon>Magnetococcaceae</taxon>
        <taxon>Magnetococcus</taxon>
    </lineage>
</organism>
<accession>A0L8X7</accession>
<dbReference type="InterPro" id="IPR037291">
    <property type="entry name" value="DUF4139"/>
</dbReference>
<evidence type="ECO:0000313" key="2">
    <source>
        <dbReference type="EMBL" id="ABK44420.1"/>
    </source>
</evidence>
<sequence precursor="true">MYGRGWIVVLLGWLIMAPCTLGVADEILANAQAREQISITVYNNNLALIRDQRKINLPKGVTTLAWQEVATQIRPETAHLRSVDAQLPLSVLEQNYHFDLLTRQKLLEKFTGKQVTVIKTNPITGEEQSALAQILSTDNQDVVLRMGDRIETTIPGRIVYPEIPKDIRAQPTLTVMLSNPHAAQRSIVLNYLTGGLSWQANYVGELNALNDHVDLAGWVTLTNQSGAAYQNAQFQLISGAPNQVNISRNRPVMAKYGRAETMVAMADSAPAFAQESLFEYHLYTLERTATLLENQSKQLALFGTAHVPVKKELVLHGYPALHKGVVVPQEEKPTAYLVFINDKEANLGMPLPQGVVRLYTADGQGRAQFIGEDRIAHTAAKAEVRLRLGSVYDVTAQRRRTKFEIIPKHVLSNGAVEAAYDIALQNGKSEPVTLFVKEQIPANGRITEASLPYTMEQAGMAVWEVIIPAEGKTVLHYGLFAPQG</sequence>
<keyword evidence="3" id="KW-1185">Reference proteome</keyword>
<gene>
    <name evidence="2" type="ordered locus">Mmc1_1912</name>
</gene>